<dbReference type="GO" id="GO:0003677">
    <property type="term" value="F:DNA binding"/>
    <property type="evidence" value="ECO:0007669"/>
    <property type="project" value="UniProtKB-KW"/>
</dbReference>
<dbReference type="Proteomes" id="UP000028525">
    <property type="component" value="Unassembled WGS sequence"/>
</dbReference>
<dbReference type="SMART" id="SM00420">
    <property type="entry name" value="HTH_DEOR"/>
    <property type="match status" value="1"/>
</dbReference>
<dbReference type="PRINTS" id="PR00037">
    <property type="entry name" value="HTHLACR"/>
</dbReference>
<keyword evidence="2" id="KW-0238">DNA-binding</keyword>
<dbReference type="PROSITE" id="PS51000">
    <property type="entry name" value="HTH_DEOR_2"/>
    <property type="match status" value="1"/>
</dbReference>
<organism evidence="5 6">
    <name type="scientific">Lacrimispora celerecrescens</name>
    <dbReference type="NCBI Taxonomy" id="29354"/>
    <lineage>
        <taxon>Bacteria</taxon>
        <taxon>Bacillati</taxon>
        <taxon>Bacillota</taxon>
        <taxon>Clostridia</taxon>
        <taxon>Lachnospirales</taxon>
        <taxon>Lachnospiraceae</taxon>
        <taxon>Lacrimispora</taxon>
    </lineage>
</organism>
<dbReference type="OrthoDB" id="9797223at2"/>
<proteinExistence type="predicted"/>
<dbReference type="SUPFAM" id="SSF100950">
    <property type="entry name" value="NagB/RpiA/CoA transferase-like"/>
    <property type="match status" value="1"/>
</dbReference>
<evidence type="ECO:0000256" key="2">
    <source>
        <dbReference type="ARBA" id="ARBA00023125"/>
    </source>
</evidence>
<dbReference type="InterPro" id="IPR014036">
    <property type="entry name" value="DeoR-like_C"/>
</dbReference>
<evidence type="ECO:0000256" key="3">
    <source>
        <dbReference type="ARBA" id="ARBA00023163"/>
    </source>
</evidence>
<accession>A0A084JJ70</accession>
<dbReference type="InterPro" id="IPR037171">
    <property type="entry name" value="NagB/RpiA_transferase-like"/>
</dbReference>
<evidence type="ECO:0000313" key="6">
    <source>
        <dbReference type="Proteomes" id="UP000028525"/>
    </source>
</evidence>
<dbReference type="InterPro" id="IPR001034">
    <property type="entry name" value="DeoR_HTH"/>
</dbReference>
<keyword evidence="1" id="KW-0805">Transcription regulation</keyword>
<dbReference type="PANTHER" id="PTHR30363:SF44">
    <property type="entry name" value="AGA OPERON TRANSCRIPTIONAL REPRESSOR-RELATED"/>
    <property type="match status" value="1"/>
</dbReference>
<dbReference type="GO" id="GO:0003700">
    <property type="term" value="F:DNA-binding transcription factor activity"/>
    <property type="evidence" value="ECO:0007669"/>
    <property type="project" value="InterPro"/>
</dbReference>
<dbReference type="RefSeq" id="WP_038283216.1">
    <property type="nucleotide sequence ID" value="NZ_JPME01000021.1"/>
</dbReference>
<dbReference type="InterPro" id="IPR036390">
    <property type="entry name" value="WH_DNA-bd_sf"/>
</dbReference>
<sequence>MANKLQLRRRKILDLLSQVPISSTQQLAESTDVSTETMRKDLDALAEEGRIIKVHGGVALANIASEIPFDLRAKENVNLKIKIATVAARLVEKGDAILMENCTTNLELAKVLAQDPELLQTLVIVTNSFAIASLFNSGGLCQRLFFLGGWVSPQEHATHGYQTTKMMDEVHVNKAFISGAAISDQLMITGYYDDDVAFQKTAMQCADEIILMLDSSKFGKNALLTVAHLSDMDYLVTDRSFPKEQIKEITAMNVSYILAQ</sequence>
<dbReference type="Pfam" id="PF00455">
    <property type="entry name" value="DeoRC"/>
    <property type="match status" value="1"/>
</dbReference>
<evidence type="ECO:0000259" key="4">
    <source>
        <dbReference type="PROSITE" id="PS51000"/>
    </source>
</evidence>
<name>A0A084JJ70_9FIRM</name>
<evidence type="ECO:0000256" key="1">
    <source>
        <dbReference type="ARBA" id="ARBA00023015"/>
    </source>
</evidence>
<dbReference type="InterPro" id="IPR036388">
    <property type="entry name" value="WH-like_DNA-bd_sf"/>
</dbReference>
<dbReference type="AlphaFoldDB" id="A0A084JJ70"/>
<gene>
    <name evidence="5" type="ORF">IO98_17320</name>
</gene>
<dbReference type="SUPFAM" id="SSF46785">
    <property type="entry name" value="Winged helix' DNA-binding domain"/>
    <property type="match status" value="1"/>
</dbReference>
<dbReference type="Pfam" id="PF08220">
    <property type="entry name" value="HTH_DeoR"/>
    <property type="match status" value="1"/>
</dbReference>
<dbReference type="EMBL" id="JPME01000021">
    <property type="protein sequence ID" value="KEZ89004.1"/>
    <property type="molecule type" value="Genomic_DNA"/>
</dbReference>
<dbReference type="Gene3D" id="1.10.10.10">
    <property type="entry name" value="Winged helix-like DNA-binding domain superfamily/Winged helix DNA-binding domain"/>
    <property type="match status" value="1"/>
</dbReference>
<keyword evidence="3" id="KW-0804">Transcription</keyword>
<comment type="caution">
    <text evidence="5">The sequence shown here is derived from an EMBL/GenBank/DDBJ whole genome shotgun (WGS) entry which is preliminary data.</text>
</comment>
<dbReference type="STRING" id="29354.IO98_17320"/>
<feature type="domain" description="HTH deoR-type" evidence="4">
    <location>
        <begin position="5"/>
        <end position="60"/>
    </location>
</feature>
<reference evidence="5 6" key="1">
    <citation type="submission" date="2014-07" db="EMBL/GenBank/DDBJ databases">
        <title>Draft genome of Clostridium celerecrescens 152B isolated from sediments associated with methane hydrate from Krishna Godavari basin.</title>
        <authorList>
            <person name="Honkalas V.S."/>
            <person name="Dabir A.P."/>
            <person name="Arora P."/>
            <person name="Dhakephalkar P.K."/>
        </authorList>
    </citation>
    <scope>NUCLEOTIDE SEQUENCE [LARGE SCALE GENOMIC DNA]</scope>
    <source>
        <strain evidence="5 6">152B</strain>
    </source>
</reference>
<keyword evidence="6" id="KW-1185">Reference proteome</keyword>
<protein>
    <recommendedName>
        <fullName evidence="4">HTH deoR-type domain-containing protein</fullName>
    </recommendedName>
</protein>
<dbReference type="PROSITE" id="PS00894">
    <property type="entry name" value="HTH_DEOR_1"/>
    <property type="match status" value="1"/>
</dbReference>
<dbReference type="SMART" id="SM01134">
    <property type="entry name" value="DeoRC"/>
    <property type="match status" value="1"/>
</dbReference>
<dbReference type="PANTHER" id="PTHR30363">
    <property type="entry name" value="HTH-TYPE TRANSCRIPTIONAL REGULATOR SRLR-RELATED"/>
    <property type="match status" value="1"/>
</dbReference>
<dbReference type="InterPro" id="IPR018356">
    <property type="entry name" value="Tscrpt_reg_HTH_DeoR_CS"/>
</dbReference>
<evidence type="ECO:0000313" key="5">
    <source>
        <dbReference type="EMBL" id="KEZ89004.1"/>
    </source>
</evidence>
<dbReference type="InterPro" id="IPR050313">
    <property type="entry name" value="Carb_Metab_HTH_regulators"/>
</dbReference>